<keyword evidence="2" id="KW-0479">Metal-binding</keyword>
<evidence type="ECO:0000259" key="3">
    <source>
        <dbReference type="Pfam" id="PF13359"/>
    </source>
</evidence>
<feature type="domain" description="DDE Tnp4" evidence="3">
    <location>
        <begin position="64"/>
        <end position="133"/>
    </location>
</feature>
<dbReference type="Pfam" id="PF13359">
    <property type="entry name" value="DDE_Tnp_4"/>
    <property type="match status" value="1"/>
</dbReference>
<evidence type="ECO:0000313" key="4">
    <source>
        <dbReference type="EMBL" id="ETV99808.1"/>
    </source>
</evidence>
<name>A0A024U0L6_9STRA</name>
<protein>
    <recommendedName>
        <fullName evidence="3">DDE Tnp4 domain-containing protein</fullName>
    </recommendedName>
</protein>
<evidence type="ECO:0000256" key="2">
    <source>
        <dbReference type="ARBA" id="ARBA00022723"/>
    </source>
</evidence>
<proteinExistence type="predicted"/>
<organism evidence="4">
    <name type="scientific">Aphanomyces invadans</name>
    <dbReference type="NCBI Taxonomy" id="157072"/>
    <lineage>
        <taxon>Eukaryota</taxon>
        <taxon>Sar</taxon>
        <taxon>Stramenopiles</taxon>
        <taxon>Oomycota</taxon>
        <taxon>Saprolegniomycetes</taxon>
        <taxon>Saprolegniales</taxon>
        <taxon>Verrucalvaceae</taxon>
        <taxon>Aphanomyces</taxon>
    </lineage>
</organism>
<dbReference type="RefSeq" id="XP_008871584.1">
    <property type="nucleotide sequence ID" value="XM_008873362.1"/>
</dbReference>
<reference evidence="4" key="1">
    <citation type="submission" date="2013-12" db="EMBL/GenBank/DDBJ databases">
        <title>The Genome Sequence of Aphanomyces invadans NJM9701.</title>
        <authorList>
            <consortium name="The Broad Institute Genomics Platform"/>
            <person name="Russ C."/>
            <person name="Tyler B."/>
            <person name="van West P."/>
            <person name="Dieguez-Uribeondo J."/>
            <person name="Young S.K."/>
            <person name="Zeng Q."/>
            <person name="Gargeya S."/>
            <person name="Fitzgerald M."/>
            <person name="Abouelleil A."/>
            <person name="Alvarado L."/>
            <person name="Chapman S.B."/>
            <person name="Gainer-Dewar J."/>
            <person name="Goldberg J."/>
            <person name="Griggs A."/>
            <person name="Gujja S."/>
            <person name="Hansen M."/>
            <person name="Howarth C."/>
            <person name="Imamovic A."/>
            <person name="Ireland A."/>
            <person name="Larimer J."/>
            <person name="McCowan C."/>
            <person name="Murphy C."/>
            <person name="Pearson M."/>
            <person name="Poon T.W."/>
            <person name="Priest M."/>
            <person name="Roberts A."/>
            <person name="Saif S."/>
            <person name="Shea T."/>
            <person name="Sykes S."/>
            <person name="Wortman J."/>
            <person name="Nusbaum C."/>
            <person name="Birren B."/>
        </authorList>
    </citation>
    <scope>NUCLEOTIDE SEQUENCE [LARGE SCALE GENOMIC DNA]</scope>
    <source>
        <strain evidence="4">NJM9701</strain>
    </source>
</reference>
<evidence type="ECO:0000256" key="1">
    <source>
        <dbReference type="ARBA" id="ARBA00001968"/>
    </source>
</evidence>
<gene>
    <name evidence="4" type="ORF">H310_07850</name>
</gene>
<dbReference type="AlphaFoldDB" id="A0A024U0L6"/>
<dbReference type="STRING" id="157072.A0A024U0L6"/>
<accession>A0A024U0L6</accession>
<comment type="cofactor">
    <cofactor evidence="1">
        <name>a divalent metal cation</name>
        <dbReference type="ChEBI" id="CHEBI:60240"/>
    </cofactor>
</comment>
<dbReference type="InterPro" id="IPR027806">
    <property type="entry name" value="HARBI1_dom"/>
</dbReference>
<sequence length="158" mass="17638">MVQTFGRSREALSSIANETMLHVYHRFGHLLEWDEERLNGAWMAQCGQAIHARGAPLTTCIGFIDGTVREICRPGKSIQKAAYNGHKRKHAVKYQAVASPDGIIVHLFGPEAGSRHDAYLLARSDLVNKLQQKLLIDGTRYGSREPSLLKEKQNSTVE</sequence>
<dbReference type="VEuPathDB" id="FungiDB:H310_07850"/>
<dbReference type="EMBL" id="KI913966">
    <property type="protein sequence ID" value="ETV99808.1"/>
    <property type="molecule type" value="Genomic_DNA"/>
</dbReference>
<dbReference type="OrthoDB" id="71298at2759"/>
<dbReference type="GeneID" id="20084900"/>
<dbReference type="GO" id="GO:0046872">
    <property type="term" value="F:metal ion binding"/>
    <property type="evidence" value="ECO:0007669"/>
    <property type="project" value="UniProtKB-KW"/>
</dbReference>